<accession>A0AAV5KSN9</accession>
<evidence type="ECO:0000313" key="7">
    <source>
        <dbReference type="EMBL" id="GKV27666.1"/>
    </source>
</evidence>
<dbReference type="Proteomes" id="UP001054252">
    <property type="component" value="Unassembled WGS sequence"/>
</dbReference>
<dbReference type="AlphaFoldDB" id="A0AAV5KSN9"/>
<dbReference type="InterPro" id="IPR005349">
    <property type="entry name" value="TMEM14"/>
</dbReference>
<dbReference type="Gene3D" id="1.10.10.1740">
    <property type="entry name" value="Transmembrane protein 14-like"/>
    <property type="match status" value="1"/>
</dbReference>
<keyword evidence="4 6" id="KW-1133">Transmembrane helix</keyword>
<keyword evidence="8" id="KW-1185">Reference proteome</keyword>
<comment type="similarity">
    <text evidence="2">Belongs to the TMEM14 family.</text>
</comment>
<evidence type="ECO:0000256" key="4">
    <source>
        <dbReference type="ARBA" id="ARBA00022989"/>
    </source>
</evidence>
<evidence type="ECO:0000256" key="3">
    <source>
        <dbReference type="ARBA" id="ARBA00022692"/>
    </source>
</evidence>
<dbReference type="EMBL" id="BPVZ01000076">
    <property type="protein sequence ID" value="GKV27666.1"/>
    <property type="molecule type" value="Genomic_DNA"/>
</dbReference>
<dbReference type="Pfam" id="PF03647">
    <property type="entry name" value="Tmemb_14"/>
    <property type="match status" value="1"/>
</dbReference>
<dbReference type="GO" id="GO:0015245">
    <property type="term" value="F:fatty acid transmembrane transporter activity"/>
    <property type="evidence" value="ECO:0007669"/>
    <property type="project" value="TreeGrafter"/>
</dbReference>
<evidence type="ECO:0000256" key="6">
    <source>
        <dbReference type="SAM" id="Phobius"/>
    </source>
</evidence>
<dbReference type="InterPro" id="IPR044890">
    <property type="entry name" value="TMEM14_sf"/>
</dbReference>
<protein>
    <submittedName>
        <fullName evidence="7">Uncharacterized protein</fullName>
    </submittedName>
</protein>
<reference evidence="7 8" key="1">
    <citation type="journal article" date="2021" name="Commun. Biol.">
        <title>The genome of Shorea leprosula (Dipterocarpaceae) highlights the ecological relevance of drought in aseasonal tropical rainforests.</title>
        <authorList>
            <person name="Ng K.K.S."/>
            <person name="Kobayashi M.J."/>
            <person name="Fawcett J.A."/>
            <person name="Hatakeyama M."/>
            <person name="Paape T."/>
            <person name="Ng C.H."/>
            <person name="Ang C.C."/>
            <person name="Tnah L.H."/>
            <person name="Lee C.T."/>
            <person name="Nishiyama T."/>
            <person name="Sese J."/>
            <person name="O'Brien M.J."/>
            <person name="Copetti D."/>
            <person name="Mohd Noor M.I."/>
            <person name="Ong R.C."/>
            <person name="Putra M."/>
            <person name="Sireger I.Z."/>
            <person name="Indrioko S."/>
            <person name="Kosugi Y."/>
            <person name="Izuno A."/>
            <person name="Isagi Y."/>
            <person name="Lee S.L."/>
            <person name="Shimizu K.K."/>
        </authorList>
    </citation>
    <scope>NUCLEOTIDE SEQUENCE [LARGE SCALE GENOMIC DNA]</scope>
    <source>
        <strain evidence="7">214</strain>
    </source>
</reference>
<name>A0AAV5KSN9_9ROSI</name>
<evidence type="ECO:0000313" key="8">
    <source>
        <dbReference type="Proteomes" id="UP001054252"/>
    </source>
</evidence>
<evidence type="ECO:0000256" key="1">
    <source>
        <dbReference type="ARBA" id="ARBA00004370"/>
    </source>
</evidence>
<dbReference type="PANTHER" id="PTHR12668:SF48">
    <property type="entry name" value="PROTEIN FATTY ACID EXPORT 1, CHLOROPLASTIC"/>
    <property type="match status" value="1"/>
</dbReference>
<gene>
    <name evidence="7" type="ORF">SLEP1_g36805</name>
</gene>
<organism evidence="7 8">
    <name type="scientific">Rubroshorea leprosula</name>
    <dbReference type="NCBI Taxonomy" id="152421"/>
    <lineage>
        <taxon>Eukaryota</taxon>
        <taxon>Viridiplantae</taxon>
        <taxon>Streptophyta</taxon>
        <taxon>Embryophyta</taxon>
        <taxon>Tracheophyta</taxon>
        <taxon>Spermatophyta</taxon>
        <taxon>Magnoliopsida</taxon>
        <taxon>eudicotyledons</taxon>
        <taxon>Gunneridae</taxon>
        <taxon>Pentapetalae</taxon>
        <taxon>rosids</taxon>
        <taxon>malvids</taxon>
        <taxon>Malvales</taxon>
        <taxon>Dipterocarpaceae</taxon>
        <taxon>Rubroshorea</taxon>
    </lineage>
</organism>
<proteinExistence type="inferred from homology"/>
<keyword evidence="3 6" id="KW-0812">Transmembrane</keyword>
<keyword evidence="5 6" id="KW-0472">Membrane</keyword>
<comment type="caution">
    <text evidence="7">The sequence shown here is derived from an EMBL/GenBank/DDBJ whole genome shotgun (WGS) entry which is preliminary data.</text>
</comment>
<evidence type="ECO:0000256" key="5">
    <source>
        <dbReference type="ARBA" id="ARBA00023136"/>
    </source>
</evidence>
<evidence type="ECO:0000256" key="2">
    <source>
        <dbReference type="ARBA" id="ARBA00007590"/>
    </source>
</evidence>
<dbReference type="GO" id="GO:0009706">
    <property type="term" value="C:chloroplast inner membrane"/>
    <property type="evidence" value="ECO:0007669"/>
    <property type="project" value="TreeGrafter"/>
</dbReference>
<feature type="transmembrane region" description="Helical" evidence="6">
    <location>
        <begin position="123"/>
        <end position="142"/>
    </location>
</feature>
<dbReference type="PANTHER" id="PTHR12668">
    <property type="entry name" value="TRANSMEMBRANE PROTEIN 14, 15"/>
    <property type="match status" value="1"/>
</dbReference>
<sequence>MAFDDRGLDSNGSQLKSNLSIGAEESKPFTEETTKSHVNVERHVPEEFGTSEPVLEQGGIVLSGGLIVFIFSRNPTTLLFGGALLALSTFSLKIWSQGKSILAGVFLWKNIEAYSLTRKIFPAGFYAAISAAMLSFYIYVVISGGSPAPKKLKLGASEQS</sequence>
<comment type="subcellular location">
    <subcellularLocation>
        <location evidence="1">Membrane</location>
    </subcellularLocation>
</comment>